<dbReference type="Gene3D" id="3.90.1300.10">
    <property type="entry name" value="Amidase signature (AS) domain"/>
    <property type="match status" value="1"/>
</dbReference>
<evidence type="ECO:0000313" key="5">
    <source>
        <dbReference type="EMBL" id="PXX52865.1"/>
    </source>
</evidence>
<evidence type="ECO:0000256" key="1">
    <source>
        <dbReference type="ARBA" id="ARBA00001311"/>
    </source>
</evidence>
<dbReference type="NCBIfam" id="NF009119">
    <property type="entry name" value="PRK12470.1"/>
    <property type="match status" value="1"/>
</dbReference>
<comment type="caution">
    <text evidence="5">The sequence shown here is derived from an EMBL/GenBank/DDBJ whole genome shotgun (WGS) entry which is preliminary data.</text>
</comment>
<evidence type="ECO:0000313" key="6">
    <source>
        <dbReference type="Proteomes" id="UP000247569"/>
    </source>
</evidence>
<comment type="similarity">
    <text evidence="2">Belongs to the amidase family.</text>
</comment>
<comment type="catalytic activity">
    <reaction evidence="1">
        <text>a monocarboxylic acid amide + H2O = a monocarboxylate + NH4(+)</text>
        <dbReference type="Rhea" id="RHEA:12020"/>
        <dbReference type="ChEBI" id="CHEBI:15377"/>
        <dbReference type="ChEBI" id="CHEBI:28938"/>
        <dbReference type="ChEBI" id="CHEBI:35757"/>
        <dbReference type="ChEBI" id="CHEBI:83628"/>
        <dbReference type="EC" id="3.5.1.4"/>
    </reaction>
</comment>
<keyword evidence="6" id="KW-1185">Reference proteome</keyword>
<feature type="domain" description="Amidase" evidence="4">
    <location>
        <begin position="27"/>
        <end position="447"/>
    </location>
</feature>
<dbReference type="RefSeq" id="WP_040740723.1">
    <property type="nucleotide sequence ID" value="NZ_QJKF01000029.1"/>
</dbReference>
<gene>
    <name evidence="5" type="ORF">DFR70_12932</name>
</gene>
<sequence>MDLGDVVSASVPEQREALARGEVSARELVDATLAGIDAAAGLNAFTQVLHERARAEASDRDRERGAGDVGPLHGIPIAIKDEIDVAGLVTSFGTRANSTPAGADAEVVRRLRAAGAVIVGKTAMPEFGQWPFTESSTYGITRNPWNRDHTTGGSSGGSAAAVAAGLVPVALGSDGGGSIRIPSACCGLFGLKPQRGRVPLAPHEHLWWALGVTGPLTRGVLDSALVYDVIRGNAPGDRFTAPDPAVSFEHAARQSITGLRIGYSTKSPNPLAKPDPENVRAVRDTAKLLAGLGHSVFEADPDYPESLHAFFPQFFGGVRGEADQVEHPELLERRTRQTVAMGAWARRPVVEWAIRQGEAVARKVDRVFDHCDLLLTPTLAVRPPRIGVLDGASTVRAQLRSIPMVAYTALWNVTGHPAASLPAGVGTDGLPLAVQLVGPSNGETTILTVAAQLERARPHARPLAGNPLRPLG</sequence>
<evidence type="ECO:0000256" key="2">
    <source>
        <dbReference type="ARBA" id="ARBA00009199"/>
    </source>
</evidence>
<dbReference type="AlphaFoldDB" id="A0A318JS83"/>
<dbReference type="InterPro" id="IPR036928">
    <property type="entry name" value="AS_sf"/>
</dbReference>
<dbReference type="Proteomes" id="UP000247569">
    <property type="component" value="Unassembled WGS sequence"/>
</dbReference>
<dbReference type="EMBL" id="QJKF01000029">
    <property type="protein sequence ID" value="PXX52865.1"/>
    <property type="molecule type" value="Genomic_DNA"/>
</dbReference>
<dbReference type="InterPro" id="IPR023631">
    <property type="entry name" value="Amidase_dom"/>
</dbReference>
<protein>
    <recommendedName>
        <fullName evidence="3">amidase</fullName>
        <ecNumber evidence="3">3.5.1.4</ecNumber>
    </recommendedName>
</protein>
<dbReference type="EC" id="3.5.1.4" evidence="3"/>
<dbReference type="PANTHER" id="PTHR11895">
    <property type="entry name" value="TRANSAMIDASE"/>
    <property type="match status" value="1"/>
</dbReference>
<organism evidence="5 6">
    <name type="scientific">Nocardia tenerifensis</name>
    <dbReference type="NCBI Taxonomy" id="228006"/>
    <lineage>
        <taxon>Bacteria</taxon>
        <taxon>Bacillati</taxon>
        <taxon>Actinomycetota</taxon>
        <taxon>Actinomycetes</taxon>
        <taxon>Mycobacteriales</taxon>
        <taxon>Nocardiaceae</taxon>
        <taxon>Nocardia</taxon>
    </lineage>
</organism>
<dbReference type="InterPro" id="IPR020556">
    <property type="entry name" value="Amidase_CS"/>
</dbReference>
<proteinExistence type="inferred from homology"/>
<evidence type="ECO:0000256" key="3">
    <source>
        <dbReference type="ARBA" id="ARBA00012922"/>
    </source>
</evidence>
<dbReference type="PANTHER" id="PTHR11895:SF7">
    <property type="entry name" value="GLUTAMYL-TRNA(GLN) AMIDOTRANSFERASE SUBUNIT A, MITOCHONDRIAL"/>
    <property type="match status" value="1"/>
</dbReference>
<reference evidence="5 6" key="1">
    <citation type="submission" date="2018-05" db="EMBL/GenBank/DDBJ databases">
        <title>Genomic Encyclopedia of Type Strains, Phase IV (KMG-IV): sequencing the most valuable type-strain genomes for metagenomic binning, comparative biology and taxonomic classification.</title>
        <authorList>
            <person name="Goeker M."/>
        </authorList>
    </citation>
    <scope>NUCLEOTIDE SEQUENCE [LARGE SCALE GENOMIC DNA]</scope>
    <source>
        <strain evidence="5 6">DSM 44704</strain>
    </source>
</reference>
<name>A0A318JS83_9NOCA</name>
<dbReference type="SUPFAM" id="SSF75304">
    <property type="entry name" value="Amidase signature (AS) enzymes"/>
    <property type="match status" value="1"/>
</dbReference>
<evidence type="ECO:0000259" key="4">
    <source>
        <dbReference type="Pfam" id="PF01425"/>
    </source>
</evidence>
<dbReference type="GO" id="GO:0004040">
    <property type="term" value="F:amidase activity"/>
    <property type="evidence" value="ECO:0007669"/>
    <property type="project" value="UniProtKB-EC"/>
</dbReference>
<dbReference type="OrthoDB" id="5175573at2"/>
<accession>A0A318JS83</accession>
<dbReference type="InterPro" id="IPR000120">
    <property type="entry name" value="Amidase"/>
</dbReference>
<dbReference type="PROSITE" id="PS00571">
    <property type="entry name" value="AMIDASES"/>
    <property type="match status" value="1"/>
</dbReference>
<dbReference type="Pfam" id="PF01425">
    <property type="entry name" value="Amidase"/>
    <property type="match status" value="1"/>
</dbReference>